<evidence type="ECO:0000256" key="1">
    <source>
        <dbReference type="SAM" id="SignalP"/>
    </source>
</evidence>
<sequence>MERTSLKIVFFVALLLSLSCLQMSCAFPEREHVATPQSLSKSNGENMSERVVPIHCYPVTKSDVALVINLSLLFGTVMCVMRMGSFQLISISIFLPEHVTPIPLLSFSLPKTTVPVSSFFRLCSSEILPTKEPPPISYCLTSKIQVWCGEMEEILELPSRFLTEVVSSTVRSHLKMVLWCLGALKVGKLERDLDMV</sequence>
<dbReference type="EMBL" id="CAKMRJ010003334">
    <property type="protein sequence ID" value="CAH1431248.1"/>
    <property type="molecule type" value="Genomic_DNA"/>
</dbReference>
<comment type="caution">
    <text evidence="2">The sequence shown here is derived from an EMBL/GenBank/DDBJ whole genome shotgun (WGS) entry which is preliminary data.</text>
</comment>
<keyword evidence="1" id="KW-0732">Signal</keyword>
<dbReference type="AlphaFoldDB" id="A0AAU9NC33"/>
<keyword evidence="3" id="KW-1185">Reference proteome</keyword>
<organism evidence="2 3">
    <name type="scientific">Lactuca virosa</name>
    <dbReference type="NCBI Taxonomy" id="75947"/>
    <lineage>
        <taxon>Eukaryota</taxon>
        <taxon>Viridiplantae</taxon>
        <taxon>Streptophyta</taxon>
        <taxon>Embryophyta</taxon>
        <taxon>Tracheophyta</taxon>
        <taxon>Spermatophyta</taxon>
        <taxon>Magnoliopsida</taxon>
        <taxon>eudicotyledons</taxon>
        <taxon>Gunneridae</taxon>
        <taxon>Pentapetalae</taxon>
        <taxon>asterids</taxon>
        <taxon>campanulids</taxon>
        <taxon>Asterales</taxon>
        <taxon>Asteraceae</taxon>
        <taxon>Cichorioideae</taxon>
        <taxon>Cichorieae</taxon>
        <taxon>Lactucinae</taxon>
        <taxon>Lactuca</taxon>
    </lineage>
</organism>
<evidence type="ECO:0000313" key="2">
    <source>
        <dbReference type="EMBL" id="CAH1431248.1"/>
    </source>
</evidence>
<dbReference type="PROSITE" id="PS51257">
    <property type="entry name" value="PROKAR_LIPOPROTEIN"/>
    <property type="match status" value="1"/>
</dbReference>
<feature type="chain" id="PRO_5043560841" evidence="1">
    <location>
        <begin position="27"/>
        <end position="196"/>
    </location>
</feature>
<reference evidence="2 3" key="1">
    <citation type="submission" date="2022-01" db="EMBL/GenBank/DDBJ databases">
        <authorList>
            <person name="Xiong W."/>
            <person name="Schranz E."/>
        </authorList>
    </citation>
    <scope>NUCLEOTIDE SEQUENCE [LARGE SCALE GENOMIC DNA]</scope>
</reference>
<feature type="signal peptide" evidence="1">
    <location>
        <begin position="1"/>
        <end position="26"/>
    </location>
</feature>
<protein>
    <submittedName>
        <fullName evidence="2">Uncharacterized protein</fullName>
    </submittedName>
</protein>
<accession>A0AAU9NC33</accession>
<evidence type="ECO:0000313" key="3">
    <source>
        <dbReference type="Proteomes" id="UP001157418"/>
    </source>
</evidence>
<name>A0AAU9NC33_9ASTR</name>
<gene>
    <name evidence="2" type="ORF">LVIROSA_LOCUS17973</name>
</gene>
<dbReference type="Proteomes" id="UP001157418">
    <property type="component" value="Unassembled WGS sequence"/>
</dbReference>
<proteinExistence type="predicted"/>